<evidence type="ECO:0000313" key="4">
    <source>
        <dbReference type="Proteomes" id="UP001153069"/>
    </source>
</evidence>
<evidence type="ECO:0000259" key="2">
    <source>
        <dbReference type="Pfam" id="PF08241"/>
    </source>
</evidence>
<feature type="domain" description="Methyltransferase type 11" evidence="2">
    <location>
        <begin position="144"/>
        <end position="215"/>
    </location>
</feature>
<keyword evidence="1" id="KW-0812">Transmembrane</keyword>
<comment type="caution">
    <text evidence="3">The sequence shown here is derived from an EMBL/GenBank/DDBJ whole genome shotgun (WGS) entry which is preliminary data.</text>
</comment>
<dbReference type="SUPFAM" id="SSF53335">
    <property type="entry name" value="S-adenosyl-L-methionine-dependent methyltransferases"/>
    <property type="match status" value="1"/>
</dbReference>
<accession>A0A9N8ECU4</accession>
<organism evidence="3 4">
    <name type="scientific">Seminavis robusta</name>
    <dbReference type="NCBI Taxonomy" id="568900"/>
    <lineage>
        <taxon>Eukaryota</taxon>
        <taxon>Sar</taxon>
        <taxon>Stramenopiles</taxon>
        <taxon>Ochrophyta</taxon>
        <taxon>Bacillariophyta</taxon>
        <taxon>Bacillariophyceae</taxon>
        <taxon>Bacillariophycidae</taxon>
        <taxon>Naviculales</taxon>
        <taxon>Naviculaceae</taxon>
        <taxon>Seminavis</taxon>
    </lineage>
</organism>
<keyword evidence="1" id="KW-0472">Membrane</keyword>
<dbReference type="EMBL" id="CAICTM010000960">
    <property type="protein sequence ID" value="CAB9518762.1"/>
    <property type="molecule type" value="Genomic_DNA"/>
</dbReference>
<proteinExistence type="predicted"/>
<dbReference type="OrthoDB" id="198346at2759"/>
<dbReference type="AlphaFoldDB" id="A0A9N8ECU4"/>
<reference evidence="3" key="1">
    <citation type="submission" date="2020-06" db="EMBL/GenBank/DDBJ databases">
        <authorList>
            <consortium name="Plant Systems Biology data submission"/>
        </authorList>
    </citation>
    <scope>NUCLEOTIDE SEQUENCE</scope>
    <source>
        <strain evidence="3">D6</strain>
    </source>
</reference>
<dbReference type="Gene3D" id="3.40.50.150">
    <property type="entry name" value="Vaccinia Virus protein VP39"/>
    <property type="match status" value="1"/>
</dbReference>
<keyword evidence="1" id="KW-1133">Transmembrane helix</keyword>
<feature type="transmembrane region" description="Helical" evidence="1">
    <location>
        <begin position="24"/>
        <end position="46"/>
    </location>
</feature>
<name>A0A9N8ECU4_9STRA</name>
<keyword evidence="4" id="KW-1185">Reference proteome</keyword>
<protein>
    <recommendedName>
        <fullName evidence="2">Methyltransferase type 11 domain-containing protein</fullName>
    </recommendedName>
</protein>
<dbReference type="Pfam" id="PF08241">
    <property type="entry name" value="Methyltransf_11"/>
    <property type="match status" value="1"/>
</dbReference>
<dbReference type="InterPro" id="IPR013216">
    <property type="entry name" value="Methyltransf_11"/>
</dbReference>
<evidence type="ECO:0000256" key="1">
    <source>
        <dbReference type="SAM" id="Phobius"/>
    </source>
</evidence>
<gene>
    <name evidence="3" type="ORF">SEMRO_962_G225070.1</name>
</gene>
<dbReference type="Proteomes" id="UP001153069">
    <property type="component" value="Unassembled WGS sequence"/>
</dbReference>
<evidence type="ECO:0000313" key="3">
    <source>
        <dbReference type="EMBL" id="CAB9518762.1"/>
    </source>
</evidence>
<dbReference type="CDD" id="cd02440">
    <property type="entry name" value="AdoMet_MTases"/>
    <property type="match status" value="1"/>
</dbReference>
<dbReference type="GO" id="GO:0008757">
    <property type="term" value="F:S-adenosylmethionine-dependent methyltransferase activity"/>
    <property type="evidence" value="ECO:0007669"/>
    <property type="project" value="InterPro"/>
</dbReference>
<dbReference type="InterPro" id="IPR029063">
    <property type="entry name" value="SAM-dependent_MTases_sf"/>
</dbReference>
<sequence length="390" mass="43124">MKQLLASKKPAKGHNVGSSNNSHLYRAGGMFLMLMVSIASIFRLGFQLGKQQGPTTAASSQQSSSSIDGISYLTTLGIPQGEAQALPSIRVSDEAVNHQIGGTHYGGKGDKEHLGGFTKYDAHGVSPATWRYIVETLGVKSVMDVGCGKGVSTLYFHHAGAKVLCLEGSHDAVTHTLLPDPSTQVVEHDFSRGPYWPAETYDAVYSVEFLEHVGRNFQFNYIQAFRKAALIFVSHSQWGGWHHVEVHQRDWWVSRFQLFGFTYSEGLTQKVKDVCLQEKFNADKNRHNASDTYASIGPNGDVYDAQHIWLNLMVFINPAVASLPKHAHLLAEPGCPNGRDESGWLQRQCDKTKGETELPESYLPLKVTQEQHQKWLDKIKAAIASSDGTR</sequence>